<accession>A0ACB9QNS6</accession>
<keyword evidence="2" id="KW-1185">Reference proteome</keyword>
<evidence type="ECO:0000313" key="1">
    <source>
        <dbReference type="EMBL" id="KAI4367542.1"/>
    </source>
</evidence>
<organism evidence="1 2">
    <name type="scientific">Melastoma candidum</name>
    <dbReference type="NCBI Taxonomy" id="119954"/>
    <lineage>
        <taxon>Eukaryota</taxon>
        <taxon>Viridiplantae</taxon>
        <taxon>Streptophyta</taxon>
        <taxon>Embryophyta</taxon>
        <taxon>Tracheophyta</taxon>
        <taxon>Spermatophyta</taxon>
        <taxon>Magnoliopsida</taxon>
        <taxon>eudicotyledons</taxon>
        <taxon>Gunneridae</taxon>
        <taxon>Pentapetalae</taxon>
        <taxon>rosids</taxon>
        <taxon>malvids</taxon>
        <taxon>Myrtales</taxon>
        <taxon>Melastomataceae</taxon>
        <taxon>Melastomatoideae</taxon>
        <taxon>Melastomateae</taxon>
        <taxon>Melastoma</taxon>
    </lineage>
</organism>
<dbReference type="EMBL" id="CM042885">
    <property type="protein sequence ID" value="KAI4367542.1"/>
    <property type="molecule type" value="Genomic_DNA"/>
</dbReference>
<comment type="caution">
    <text evidence="1">The sequence shown here is derived from an EMBL/GenBank/DDBJ whole genome shotgun (WGS) entry which is preliminary data.</text>
</comment>
<dbReference type="Proteomes" id="UP001057402">
    <property type="component" value="Chromosome 6"/>
</dbReference>
<protein>
    <submittedName>
        <fullName evidence="1">Uncharacterized protein</fullName>
    </submittedName>
</protein>
<sequence length="239" mass="26778">MARTSKGRQKIEMVRMGNGSNLQVTFSKRRAGLFKKASEIATLCGVDIALVVFSPGEKPFSFGNPSVDMIVDRYLDEHVPLDCPGLAGVCLEEQQGRNVRLLNNELAQVLQQLEATRRVSHEVRRLLQANQSQNWWEKPINELTDLPQLDHLRVALLEIRKDVTRQAEKIMIDMARAIPQQQRSSYGACSSARRVYLYNDKTVATTSAVDSMNPPPLPQLPAMLSPPGHNFGCDNDGFY</sequence>
<reference evidence="2" key="1">
    <citation type="journal article" date="2023" name="Front. Plant Sci.">
        <title>Chromosomal-level genome assembly of Melastoma candidum provides insights into trichome evolution.</title>
        <authorList>
            <person name="Zhong Y."/>
            <person name="Wu W."/>
            <person name="Sun C."/>
            <person name="Zou P."/>
            <person name="Liu Y."/>
            <person name="Dai S."/>
            <person name="Zhou R."/>
        </authorList>
    </citation>
    <scope>NUCLEOTIDE SEQUENCE [LARGE SCALE GENOMIC DNA]</scope>
</reference>
<gene>
    <name evidence="1" type="ORF">MLD38_023270</name>
</gene>
<name>A0ACB9QNS6_9MYRT</name>
<proteinExistence type="predicted"/>
<evidence type="ECO:0000313" key="2">
    <source>
        <dbReference type="Proteomes" id="UP001057402"/>
    </source>
</evidence>